<dbReference type="InterPro" id="IPR006674">
    <property type="entry name" value="HD_domain"/>
</dbReference>
<name>A0A432MP20_9BACT</name>
<sequence>MAPEFSGPVQEIRRLFADRGGSGYGGEAVSQLQHALQAAHLARESGASDNLVAAALLHDVGHLLHDLPDEAPDSGIDDRHEGLAARWLSRWFGPEVVEPVRLHVAAKRFLCAVDPAYFASLSLPSQVSLQLQGGPMADVEVEHFRCLPHHEAAVSLRRWDDLAKDPDAEVPGIDAYLPLLEQALTLREGPPAP</sequence>
<dbReference type="InterPro" id="IPR017670">
    <property type="entry name" value="Phosphonate_degrad-assoc"/>
</dbReference>
<dbReference type="NCBIfam" id="TIGR03276">
    <property type="entry name" value="Phn-HD"/>
    <property type="match status" value="1"/>
</dbReference>
<reference evidence="2 3" key="2">
    <citation type="submission" date="2019-01" db="EMBL/GenBank/DDBJ databases">
        <title>Tautonia sociabilis, a novel thermotolerant planctomycete of Isosphaeraceae family, isolated from a 4000 m deep subterranean habitat.</title>
        <authorList>
            <person name="Kovaleva O.L."/>
            <person name="Elcheninov A.G."/>
            <person name="Van Heerden E."/>
            <person name="Toshchakov S.V."/>
            <person name="Novikov A."/>
            <person name="Bonch-Osmolovskaya E.A."/>
            <person name="Kublanov I.V."/>
        </authorList>
    </citation>
    <scope>NUCLEOTIDE SEQUENCE [LARGE SCALE GENOMIC DNA]</scope>
    <source>
        <strain evidence="2 3">GM2012</strain>
    </source>
</reference>
<accession>A0A432MP20</accession>
<protein>
    <submittedName>
        <fullName evidence="2">HD domain-containing protein</fullName>
    </submittedName>
</protein>
<dbReference type="EMBL" id="RYZH01000004">
    <property type="protein sequence ID" value="RUL89184.1"/>
    <property type="molecule type" value="Genomic_DNA"/>
</dbReference>
<evidence type="ECO:0000313" key="3">
    <source>
        <dbReference type="Proteomes" id="UP000280296"/>
    </source>
</evidence>
<organism evidence="2 3">
    <name type="scientific">Tautonia sociabilis</name>
    <dbReference type="NCBI Taxonomy" id="2080755"/>
    <lineage>
        <taxon>Bacteria</taxon>
        <taxon>Pseudomonadati</taxon>
        <taxon>Planctomycetota</taxon>
        <taxon>Planctomycetia</taxon>
        <taxon>Isosphaerales</taxon>
        <taxon>Isosphaeraceae</taxon>
        <taxon>Tautonia</taxon>
    </lineage>
</organism>
<comment type="caution">
    <text evidence="2">The sequence shown here is derived from an EMBL/GenBank/DDBJ whole genome shotgun (WGS) entry which is preliminary data.</text>
</comment>
<dbReference type="InterPro" id="IPR003607">
    <property type="entry name" value="HD/PDEase_dom"/>
</dbReference>
<dbReference type="CDD" id="cd00077">
    <property type="entry name" value="HDc"/>
    <property type="match status" value="1"/>
</dbReference>
<dbReference type="InterPro" id="IPR052567">
    <property type="entry name" value="OP_Dioxygenase"/>
</dbReference>
<dbReference type="PANTHER" id="PTHR40202:SF1">
    <property type="entry name" value="HD DOMAIN-CONTAINING PROTEIN"/>
    <property type="match status" value="1"/>
</dbReference>
<dbReference type="Proteomes" id="UP000280296">
    <property type="component" value="Unassembled WGS sequence"/>
</dbReference>
<gene>
    <name evidence="2" type="ORF">TsocGM_03450</name>
</gene>
<dbReference type="OrthoDB" id="823268at2"/>
<evidence type="ECO:0000313" key="2">
    <source>
        <dbReference type="EMBL" id="RUL89184.1"/>
    </source>
</evidence>
<dbReference type="SUPFAM" id="SSF109604">
    <property type="entry name" value="HD-domain/PDEase-like"/>
    <property type="match status" value="1"/>
</dbReference>
<dbReference type="Pfam" id="PF01966">
    <property type="entry name" value="HD"/>
    <property type="match status" value="1"/>
</dbReference>
<dbReference type="RefSeq" id="WP_126723919.1">
    <property type="nucleotide sequence ID" value="NZ_RYZH01000004.1"/>
</dbReference>
<evidence type="ECO:0000259" key="1">
    <source>
        <dbReference type="Pfam" id="PF01966"/>
    </source>
</evidence>
<proteinExistence type="predicted"/>
<dbReference type="PANTHER" id="PTHR40202">
    <property type="match status" value="1"/>
</dbReference>
<dbReference type="AlphaFoldDB" id="A0A432MP20"/>
<reference evidence="2 3" key="1">
    <citation type="submission" date="2018-12" db="EMBL/GenBank/DDBJ databases">
        <authorList>
            <person name="Toschakov S.V."/>
        </authorList>
    </citation>
    <scope>NUCLEOTIDE SEQUENCE [LARGE SCALE GENOMIC DNA]</scope>
    <source>
        <strain evidence="2 3">GM2012</strain>
    </source>
</reference>
<keyword evidence="3" id="KW-1185">Reference proteome</keyword>
<dbReference type="Gene3D" id="1.10.3210.10">
    <property type="entry name" value="Hypothetical protein af1432"/>
    <property type="match status" value="1"/>
</dbReference>
<feature type="domain" description="HD" evidence="1">
    <location>
        <begin position="33"/>
        <end position="103"/>
    </location>
</feature>